<sequence>MRPVSKAYLACVGCLGTAALVWSGWSFFVRQSSQWNSDTLWTLLLLLFLSWICCCLPLYIRDDCTVDLSFISILASTLLLGPEAAVLVSAISFPFVVVSTPDGKHHQHLFNTSPLKTFFNIGDHALSYWVGGLFYYLAGGVPGDISLPGVLLPALLFILAAMVFNAVVILLFYMLEHHAPFYPTIFQMFLGLLPSVACSSSIGYFLSMLLMMRAGGWLALLFMLPLLLARYSFKLCLSFQRQQHSMVEALTAALEAKDTYTKGHSSRVSAYACRIAQEMKLPAKRIERLRTGALFHDLGKIGIPDSILQKPGPLTPEERTVIQTHPLRGVGILENMDAYKDILIFVRSHHERYDGGGYPDGTAGDALPLEVYILGAADSYDAITSARPYCTARTPRDAGCILRAEAGKQFHPAVALVTAALAESGELTRCIQALEQTGGGPC</sequence>
<evidence type="ECO:0000259" key="2">
    <source>
        <dbReference type="PROSITE" id="PS51831"/>
    </source>
</evidence>
<keyword evidence="1" id="KW-0472">Membrane</keyword>
<dbReference type="GO" id="GO:0016787">
    <property type="term" value="F:hydrolase activity"/>
    <property type="evidence" value="ECO:0007669"/>
    <property type="project" value="UniProtKB-KW"/>
</dbReference>
<feature type="domain" description="HD" evidence="2">
    <location>
        <begin position="261"/>
        <end position="383"/>
    </location>
</feature>
<dbReference type="SUPFAM" id="SSF109604">
    <property type="entry name" value="HD-domain/PDEase-like"/>
    <property type="match status" value="1"/>
</dbReference>
<evidence type="ECO:0000259" key="3">
    <source>
        <dbReference type="PROSITE" id="PS51832"/>
    </source>
</evidence>
<dbReference type="EC" id="3.1.4.-" evidence="4"/>
<feature type="domain" description="HD-GYP" evidence="3">
    <location>
        <begin position="239"/>
        <end position="434"/>
    </location>
</feature>
<keyword evidence="1" id="KW-0812">Transmembrane</keyword>
<dbReference type="Gene3D" id="1.10.3210.10">
    <property type="entry name" value="Hypothetical protein af1432"/>
    <property type="match status" value="1"/>
</dbReference>
<organism evidence="4 5">
    <name type="scientific">Pseudoflavonifractor intestinihominis</name>
    <dbReference type="NCBI Taxonomy" id="3133171"/>
    <lineage>
        <taxon>Bacteria</taxon>
        <taxon>Bacillati</taxon>
        <taxon>Bacillota</taxon>
        <taxon>Clostridia</taxon>
        <taxon>Eubacteriales</taxon>
        <taxon>Oscillospiraceae</taxon>
        <taxon>Pseudoflavonifractor</taxon>
    </lineage>
</organism>
<dbReference type="InterPro" id="IPR003607">
    <property type="entry name" value="HD/PDEase_dom"/>
</dbReference>
<proteinExistence type="predicted"/>
<feature type="transmembrane region" description="Helical" evidence="1">
    <location>
        <begin position="40"/>
        <end position="60"/>
    </location>
</feature>
<comment type="caution">
    <text evidence="4">The sequence shown here is derived from an EMBL/GenBank/DDBJ whole genome shotgun (WGS) entry which is preliminary data.</text>
</comment>
<name>A0ABV1EB53_9FIRM</name>
<evidence type="ECO:0000256" key="1">
    <source>
        <dbReference type="SAM" id="Phobius"/>
    </source>
</evidence>
<feature type="transmembrane region" description="Helical" evidence="1">
    <location>
        <begin position="117"/>
        <end position="138"/>
    </location>
</feature>
<evidence type="ECO:0000313" key="5">
    <source>
        <dbReference type="Proteomes" id="UP001464378"/>
    </source>
</evidence>
<dbReference type="PROSITE" id="PS51831">
    <property type="entry name" value="HD"/>
    <property type="match status" value="1"/>
</dbReference>
<accession>A0ABV1EB53</accession>
<keyword evidence="4" id="KW-0378">Hydrolase</keyword>
<feature type="transmembrane region" description="Helical" evidence="1">
    <location>
        <begin position="185"/>
        <end position="207"/>
    </location>
</feature>
<feature type="transmembrane region" description="Helical" evidence="1">
    <location>
        <begin position="7"/>
        <end position="28"/>
    </location>
</feature>
<dbReference type="InterPro" id="IPR052020">
    <property type="entry name" value="Cyclic_di-GMP/3'3'-cGAMP_PDE"/>
</dbReference>
<dbReference type="InterPro" id="IPR006675">
    <property type="entry name" value="HDIG_dom"/>
</dbReference>
<dbReference type="InterPro" id="IPR006674">
    <property type="entry name" value="HD_domain"/>
</dbReference>
<dbReference type="Proteomes" id="UP001464378">
    <property type="component" value="Unassembled WGS sequence"/>
</dbReference>
<reference evidence="4 5" key="1">
    <citation type="submission" date="2024-03" db="EMBL/GenBank/DDBJ databases">
        <title>Human intestinal bacterial collection.</title>
        <authorList>
            <person name="Pauvert C."/>
            <person name="Hitch T.C.A."/>
            <person name="Clavel T."/>
        </authorList>
    </citation>
    <scope>NUCLEOTIDE SEQUENCE [LARGE SCALE GENOMIC DNA]</scope>
    <source>
        <strain evidence="4 5">CLA-AP-H29</strain>
    </source>
</reference>
<keyword evidence="1" id="KW-1133">Transmembrane helix</keyword>
<dbReference type="Pfam" id="PF13487">
    <property type="entry name" value="HD_5"/>
    <property type="match status" value="1"/>
</dbReference>
<dbReference type="NCBIfam" id="TIGR00277">
    <property type="entry name" value="HDIG"/>
    <property type="match status" value="1"/>
</dbReference>
<dbReference type="RefSeq" id="WP_294521079.1">
    <property type="nucleotide sequence ID" value="NZ_JBBMFK010000026.1"/>
</dbReference>
<feature type="transmembrane region" description="Helical" evidence="1">
    <location>
        <begin position="150"/>
        <end position="173"/>
    </location>
</feature>
<dbReference type="EMBL" id="JBBMFK010000026">
    <property type="protein sequence ID" value="MEQ2444522.1"/>
    <property type="molecule type" value="Genomic_DNA"/>
</dbReference>
<dbReference type="PROSITE" id="PS51832">
    <property type="entry name" value="HD_GYP"/>
    <property type="match status" value="1"/>
</dbReference>
<dbReference type="SMART" id="SM00471">
    <property type="entry name" value="HDc"/>
    <property type="match status" value="1"/>
</dbReference>
<evidence type="ECO:0000313" key="4">
    <source>
        <dbReference type="EMBL" id="MEQ2444522.1"/>
    </source>
</evidence>
<dbReference type="InterPro" id="IPR037522">
    <property type="entry name" value="HD_GYP_dom"/>
</dbReference>
<dbReference type="PANTHER" id="PTHR45228">
    <property type="entry name" value="CYCLIC DI-GMP PHOSPHODIESTERASE TM_0186-RELATED"/>
    <property type="match status" value="1"/>
</dbReference>
<keyword evidence="5" id="KW-1185">Reference proteome</keyword>
<gene>
    <name evidence="4" type="ORF">WMO64_13735</name>
</gene>
<feature type="transmembrane region" description="Helical" evidence="1">
    <location>
        <begin position="72"/>
        <end position="97"/>
    </location>
</feature>
<dbReference type="CDD" id="cd00077">
    <property type="entry name" value="HDc"/>
    <property type="match status" value="1"/>
</dbReference>
<protein>
    <submittedName>
        <fullName evidence="4">HD-GYP domain-containing protein</fullName>
        <ecNumber evidence="4">3.1.4.-</ecNumber>
    </submittedName>
</protein>
<feature type="transmembrane region" description="Helical" evidence="1">
    <location>
        <begin position="214"/>
        <end position="233"/>
    </location>
</feature>